<evidence type="ECO:0008006" key="4">
    <source>
        <dbReference type="Google" id="ProtNLM"/>
    </source>
</evidence>
<comment type="caution">
    <text evidence="2">The sequence shown here is derived from an EMBL/GenBank/DDBJ whole genome shotgun (WGS) entry which is preliminary data.</text>
</comment>
<dbReference type="RefSeq" id="WP_106380561.1">
    <property type="nucleotide sequence ID" value="NZ_NIGF01000013.1"/>
</dbReference>
<organism evidence="2 3">
    <name type="scientific">Abditibacterium utsteinense</name>
    <dbReference type="NCBI Taxonomy" id="1960156"/>
    <lineage>
        <taxon>Bacteria</taxon>
        <taxon>Pseudomonadati</taxon>
        <taxon>Abditibacteriota</taxon>
        <taxon>Abditibacteriia</taxon>
        <taxon>Abditibacteriales</taxon>
        <taxon>Abditibacteriaceae</taxon>
        <taxon>Abditibacterium</taxon>
    </lineage>
</organism>
<evidence type="ECO:0000256" key="1">
    <source>
        <dbReference type="SAM" id="SignalP"/>
    </source>
</evidence>
<protein>
    <recommendedName>
        <fullName evidence="4">Curli production assembly/transport component CsgG</fullName>
    </recommendedName>
</protein>
<feature type="signal peptide" evidence="1">
    <location>
        <begin position="1"/>
        <end position="24"/>
    </location>
</feature>
<feature type="chain" id="PRO_5015562331" description="Curli production assembly/transport component CsgG" evidence="1">
    <location>
        <begin position="25"/>
        <end position="507"/>
    </location>
</feature>
<dbReference type="OrthoDB" id="9790142at2"/>
<name>A0A2S8SR97_9BACT</name>
<evidence type="ECO:0000313" key="3">
    <source>
        <dbReference type="Proteomes" id="UP000237684"/>
    </source>
</evidence>
<dbReference type="EMBL" id="NIGF01000013">
    <property type="protein sequence ID" value="PQV63317.1"/>
    <property type="molecule type" value="Genomic_DNA"/>
</dbReference>
<dbReference type="Proteomes" id="UP000237684">
    <property type="component" value="Unassembled WGS sequence"/>
</dbReference>
<keyword evidence="3" id="KW-1185">Reference proteome</keyword>
<proteinExistence type="predicted"/>
<reference evidence="2 3" key="1">
    <citation type="journal article" date="2018" name="Syst. Appl. Microbiol.">
        <title>Abditibacterium utsteinense sp. nov., the first cultivated member of candidate phylum FBP, isolated from ice-free Antarctic soil samples.</title>
        <authorList>
            <person name="Tahon G."/>
            <person name="Tytgat B."/>
            <person name="Lebbe L."/>
            <person name="Carlier A."/>
            <person name="Willems A."/>
        </authorList>
    </citation>
    <scope>NUCLEOTIDE SEQUENCE [LARGE SCALE GENOMIC DNA]</scope>
    <source>
        <strain evidence="2 3">LMG 29911</strain>
    </source>
</reference>
<dbReference type="PROSITE" id="PS51257">
    <property type="entry name" value="PROKAR_LIPOPROTEIN"/>
    <property type="match status" value="1"/>
</dbReference>
<accession>A0A2S8SR97</accession>
<keyword evidence="1" id="KW-0732">Signal</keyword>
<sequence>MNRFYRPWSLVWSSILLSCPIALAVPEAAFSIAPPVLSPPVLSPPLFSEAERARSIAFWNAPGRYEIGPRDGANRGGVWVVRLTPEASIWFNAYNRFQKPEKLPPIKNEANVSPQTRPWETWVAAKLKFDRALAAQQAKTANAELLAPRALPKINVAPNSEFEAPNFRATLPDLPTPTPELAPEAVPTQAPTIAPLVELPPHPGPIPLDLLAAIGNAPPFAACVAPLRHTVRFESGETLAYTDYIPTSNPRNPSFRFAQGVISVGTALSKMAPEELEHVFAASDLSPGEARVMRAVSLLEGGFDSINTYDTGFVSVGFIQFAALQGGSGSLGALLQLEKNLSPVDFARDFHDFGIDVNSSGVLIVLDPNSGAELSGNAAARKIIDDKRLIAVFQLAGKRSVAFRAAQIHLAKTNYYPADSPVSVTINGQILSGLVRDVVSSEAGMATLFDRKVNVGNVRLINSVLQKIMVKRGLSQLEEVAPFERELISALKWRRDFLKDATLSQPA</sequence>
<dbReference type="InParanoid" id="A0A2S8SR97"/>
<evidence type="ECO:0000313" key="2">
    <source>
        <dbReference type="EMBL" id="PQV63317.1"/>
    </source>
</evidence>
<dbReference type="AlphaFoldDB" id="A0A2S8SR97"/>
<gene>
    <name evidence="2" type="ORF">B1R32_11344</name>
</gene>